<dbReference type="PROSITE" id="PS00778">
    <property type="entry name" value="HIS_ACID_PHOSPHAT_2"/>
    <property type="match status" value="1"/>
</dbReference>
<gene>
    <name evidence="5" type="ORF">KFE25_011118</name>
</gene>
<evidence type="ECO:0000256" key="4">
    <source>
        <dbReference type="SAM" id="SignalP"/>
    </source>
</evidence>
<evidence type="ECO:0008006" key="7">
    <source>
        <dbReference type="Google" id="ProtNLM"/>
    </source>
</evidence>
<dbReference type="Gene3D" id="3.40.50.1240">
    <property type="entry name" value="Phosphoglycerate mutase-like"/>
    <property type="match status" value="1"/>
</dbReference>
<feature type="signal peptide" evidence="4">
    <location>
        <begin position="1"/>
        <end position="21"/>
    </location>
</feature>
<dbReference type="AlphaFoldDB" id="A0A8J5X7U1"/>
<keyword evidence="6" id="KW-1185">Reference proteome</keyword>
<keyword evidence="4" id="KW-0732">Signal</keyword>
<evidence type="ECO:0000313" key="6">
    <source>
        <dbReference type="Proteomes" id="UP000751190"/>
    </source>
</evidence>
<dbReference type="Proteomes" id="UP000751190">
    <property type="component" value="Unassembled WGS sequence"/>
</dbReference>
<feature type="region of interest" description="Disordered" evidence="3">
    <location>
        <begin position="602"/>
        <end position="636"/>
    </location>
</feature>
<name>A0A8J5X7U1_DIALT</name>
<sequence>MAAGRASIAFILLVLPVLSESTDPGSPMPCGARLVALTVVTRHGDRSPLTPALSREFWRGTLPSSAELQELAAGTVVHRDPPEAGAPAAPRRAVHSAVGDGVFGTLTRRGVEQMRALGGSLRAELLAPRLLTAASRGCGVGPGGASAGAAERGFISAHLEPAQLALFSTDFPRTIQSLQALLSGLYPPGTRDDSSAPLVINASHTDRMLPQPEPAMPTPRQREARALEEAVRASATFAAKEAEMAPLADRVLRALLLSRALPSARALLAPDTANAPAVAPIDAHERAPHAGGPSMVAVGTQRVHWGRLAELVMCLREHGLLARLNAAARAAAALEPAAARPGSDGAAARRELESLAGWELRDVRGAARALGDASLGARADAPERDVGITDADVDAIVQHAAWRWFCVLRAPRIADLTMGPLVAELLVGAARAAAAAARDAAAEARARAAGGGAAAMAARAARAAACAAPSARGARGACERLRVYSAHDATIVGLLAAFRLGAPDHWPAYGALLRVEILADADVGGDDGGCSGFVVRFLLGGQPLPFLPGGPADGARATGVAHALPLDALLVWFGVKHEAEEAVDADMAADAERKPRTIDDVAPHAHALGEAPAGGRGAPGGVASARPGPEAGRDEL</sequence>
<dbReference type="PANTHER" id="PTHR11567:SF110">
    <property type="entry name" value="2-PHOSPHOXYLOSE PHOSPHATASE 1"/>
    <property type="match status" value="1"/>
</dbReference>
<feature type="chain" id="PRO_5035297547" description="Acid phosphatase" evidence="4">
    <location>
        <begin position="22"/>
        <end position="636"/>
    </location>
</feature>
<dbReference type="InterPro" id="IPR000560">
    <property type="entry name" value="His_Pase_clade-2"/>
</dbReference>
<dbReference type="InterPro" id="IPR050645">
    <property type="entry name" value="Histidine_acid_phosphatase"/>
</dbReference>
<evidence type="ECO:0000256" key="3">
    <source>
        <dbReference type="SAM" id="MobiDB-lite"/>
    </source>
</evidence>
<dbReference type="Pfam" id="PF00328">
    <property type="entry name" value="His_Phos_2"/>
    <property type="match status" value="1"/>
</dbReference>
<evidence type="ECO:0000256" key="1">
    <source>
        <dbReference type="ARBA" id="ARBA00005375"/>
    </source>
</evidence>
<comment type="caution">
    <text evidence="5">The sequence shown here is derived from an EMBL/GenBank/DDBJ whole genome shotgun (WGS) entry which is preliminary data.</text>
</comment>
<organism evidence="5 6">
    <name type="scientific">Diacronema lutheri</name>
    <name type="common">Unicellular marine alga</name>
    <name type="synonym">Monochrysis lutheri</name>
    <dbReference type="NCBI Taxonomy" id="2081491"/>
    <lineage>
        <taxon>Eukaryota</taxon>
        <taxon>Haptista</taxon>
        <taxon>Haptophyta</taxon>
        <taxon>Pavlovophyceae</taxon>
        <taxon>Pavlovales</taxon>
        <taxon>Pavlovaceae</taxon>
        <taxon>Diacronema</taxon>
    </lineage>
</organism>
<comment type="similarity">
    <text evidence="1">Belongs to the histidine acid phosphatase family.</text>
</comment>
<reference evidence="5" key="1">
    <citation type="submission" date="2021-05" db="EMBL/GenBank/DDBJ databases">
        <title>The genome of the haptophyte Pavlova lutheri (Diacronema luteri, Pavlovales) - a model for lipid biosynthesis in eukaryotic algae.</title>
        <authorList>
            <person name="Hulatt C.J."/>
            <person name="Posewitz M.C."/>
        </authorList>
    </citation>
    <scope>NUCLEOTIDE SEQUENCE</scope>
    <source>
        <strain evidence="5">NIVA-4/92</strain>
    </source>
</reference>
<dbReference type="EMBL" id="JAGTXO010000017">
    <property type="protein sequence ID" value="KAG8463121.1"/>
    <property type="molecule type" value="Genomic_DNA"/>
</dbReference>
<keyword evidence="2" id="KW-0378">Hydrolase</keyword>
<dbReference type="OrthoDB" id="10257284at2759"/>
<dbReference type="SUPFAM" id="SSF53254">
    <property type="entry name" value="Phosphoglycerate mutase-like"/>
    <property type="match status" value="2"/>
</dbReference>
<dbReference type="InterPro" id="IPR033379">
    <property type="entry name" value="Acid_Pase_AS"/>
</dbReference>
<dbReference type="InterPro" id="IPR029033">
    <property type="entry name" value="His_PPase_superfam"/>
</dbReference>
<dbReference type="GO" id="GO:0016791">
    <property type="term" value="F:phosphatase activity"/>
    <property type="evidence" value="ECO:0007669"/>
    <property type="project" value="TreeGrafter"/>
</dbReference>
<dbReference type="PROSITE" id="PS00616">
    <property type="entry name" value="HIS_ACID_PHOSPHAT_1"/>
    <property type="match status" value="1"/>
</dbReference>
<evidence type="ECO:0000313" key="5">
    <source>
        <dbReference type="EMBL" id="KAG8463121.1"/>
    </source>
</evidence>
<evidence type="ECO:0000256" key="2">
    <source>
        <dbReference type="ARBA" id="ARBA00022801"/>
    </source>
</evidence>
<proteinExistence type="inferred from homology"/>
<dbReference type="PANTHER" id="PTHR11567">
    <property type="entry name" value="ACID PHOSPHATASE-RELATED"/>
    <property type="match status" value="1"/>
</dbReference>
<accession>A0A8J5X7U1</accession>
<protein>
    <recommendedName>
        <fullName evidence="7">Acid phosphatase</fullName>
    </recommendedName>
</protein>